<dbReference type="InterPro" id="IPR005829">
    <property type="entry name" value="Sugar_transporter_CS"/>
</dbReference>
<feature type="domain" description="Major facilitator superfamily (MFS) profile" evidence="6">
    <location>
        <begin position="20"/>
        <end position="434"/>
    </location>
</feature>
<evidence type="ECO:0000256" key="5">
    <source>
        <dbReference type="SAM" id="Phobius"/>
    </source>
</evidence>
<comment type="subcellular location">
    <subcellularLocation>
        <location evidence="1">Membrane</location>
        <topology evidence="1">Multi-pass membrane protein</topology>
    </subcellularLocation>
</comment>
<dbReference type="GO" id="GO:0005886">
    <property type="term" value="C:plasma membrane"/>
    <property type="evidence" value="ECO:0007669"/>
    <property type="project" value="TreeGrafter"/>
</dbReference>
<dbReference type="AlphaFoldDB" id="A0A7W6BT41"/>
<dbReference type="RefSeq" id="WP_188072866.1">
    <property type="nucleotide sequence ID" value="NZ_BSPS01000034.1"/>
</dbReference>
<sequence length="440" mass="45781">MSHADAGSGRARWTPKQVQLLVLLQLIFIFDGVDMQIIAVALPAIVGDWNLPLSAFGLAMAAGHAGSFVGAPVVGMLADRWGRKPVIIAGALLFGTMTMLLALARDPQQLVLLRFIAGLGLGGCVPPALALVTESMPAQRRGLCVALSMVCPPIGIALAGLLAKWLIPAIGWEGLFLTCGLAPIAIVLLLVFFLPESPAFLALRGGNEQKLAALLKALALEAPSFRSRQGDVPFFAAFGTIFAAERRVAVAGLFAAFFFGYLTMSLVLGWLPSMFTASGYPHALAATSISIFSLAGIAGVLATGWLIMNCGERLTTNILIGGGIVVALLLGLTLPAPDLLQSLPLVSIMLLSLLGMTMNGLVTALYTGASSLFPPHVRSSGIGLGSMVGRSGAMFGGFVGPFAIGQHGPWGFFLVGAILLGLAMLGFNLRRQRLAPSPLS</sequence>
<dbReference type="InterPro" id="IPR020846">
    <property type="entry name" value="MFS_dom"/>
</dbReference>
<dbReference type="PANTHER" id="PTHR23508">
    <property type="entry name" value="CARBOXYLIC ACID TRANSPORTER PROTEIN HOMOLOG"/>
    <property type="match status" value="1"/>
</dbReference>
<feature type="transmembrane region" description="Helical" evidence="5">
    <location>
        <begin position="248"/>
        <end position="271"/>
    </location>
</feature>
<feature type="transmembrane region" description="Helical" evidence="5">
    <location>
        <begin position="110"/>
        <end position="131"/>
    </location>
</feature>
<organism evidence="7 8">
    <name type="scientific">Sphingobium jiangsuense</name>
    <dbReference type="NCBI Taxonomy" id="870476"/>
    <lineage>
        <taxon>Bacteria</taxon>
        <taxon>Pseudomonadati</taxon>
        <taxon>Pseudomonadota</taxon>
        <taxon>Alphaproteobacteria</taxon>
        <taxon>Sphingomonadales</taxon>
        <taxon>Sphingomonadaceae</taxon>
        <taxon>Sphingobium</taxon>
    </lineage>
</organism>
<evidence type="ECO:0000256" key="4">
    <source>
        <dbReference type="ARBA" id="ARBA00023136"/>
    </source>
</evidence>
<dbReference type="PANTHER" id="PTHR23508:SF10">
    <property type="entry name" value="CARBOXYLIC ACID TRANSPORTER PROTEIN HOMOLOG"/>
    <property type="match status" value="1"/>
</dbReference>
<dbReference type="PROSITE" id="PS00217">
    <property type="entry name" value="SUGAR_TRANSPORT_2"/>
    <property type="match status" value="1"/>
</dbReference>
<evidence type="ECO:0000256" key="2">
    <source>
        <dbReference type="ARBA" id="ARBA00022692"/>
    </source>
</evidence>
<proteinExistence type="predicted"/>
<dbReference type="PROSITE" id="PS00216">
    <property type="entry name" value="SUGAR_TRANSPORT_1"/>
    <property type="match status" value="1"/>
</dbReference>
<evidence type="ECO:0000256" key="3">
    <source>
        <dbReference type="ARBA" id="ARBA00022989"/>
    </source>
</evidence>
<keyword evidence="8" id="KW-1185">Reference proteome</keyword>
<comment type="caution">
    <text evidence="7">The sequence shown here is derived from an EMBL/GenBank/DDBJ whole genome shotgun (WGS) entry which is preliminary data.</text>
</comment>
<dbReference type="Proteomes" id="UP000571950">
    <property type="component" value="Unassembled WGS sequence"/>
</dbReference>
<evidence type="ECO:0000256" key="1">
    <source>
        <dbReference type="ARBA" id="ARBA00004141"/>
    </source>
</evidence>
<protein>
    <submittedName>
        <fullName evidence="7">AAHS family 4-hydroxybenzoate transporter-like MFS transporter</fullName>
    </submittedName>
</protein>
<feature type="transmembrane region" description="Helical" evidence="5">
    <location>
        <begin position="346"/>
        <end position="369"/>
    </location>
</feature>
<dbReference type="GO" id="GO:0046943">
    <property type="term" value="F:carboxylic acid transmembrane transporter activity"/>
    <property type="evidence" value="ECO:0007669"/>
    <property type="project" value="TreeGrafter"/>
</dbReference>
<dbReference type="InterPro" id="IPR036259">
    <property type="entry name" value="MFS_trans_sf"/>
</dbReference>
<dbReference type="InterPro" id="IPR011701">
    <property type="entry name" value="MFS"/>
</dbReference>
<accession>A0A7W6BT41</accession>
<feature type="transmembrane region" description="Helical" evidence="5">
    <location>
        <begin position="20"/>
        <end position="45"/>
    </location>
</feature>
<feature type="transmembrane region" description="Helical" evidence="5">
    <location>
        <begin position="175"/>
        <end position="194"/>
    </location>
</feature>
<keyword evidence="2 5" id="KW-0812">Transmembrane</keyword>
<feature type="transmembrane region" description="Helical" evidence="5">
    <location>
        <begin position="283"/>
        <end position="307"/>
    </location>
</feature>
<gene>
    <name evidence="7" type="ORF">GGR43_003098</name>
</gene>
<reference evidence="7 8" key="1">
    <citation type="submission" date="2020-08" db="EMBL/GenBank/DDBJ databases">
        <title>Genomic Encyclopedia of Type Strains, Phase IV (KMG-IV): sequencing the most valuable type-strain genomes for metagenomic binning, comparative biology and taxonomic classification.</title>
        <authorList>
            <person name="Goeker M."/>
        </authorList>
    </citation>
    <scope>NUCLEOTIDE SEQUENCE [LARGE SCALE GENOMIC DNA]</scope>
    <source>
        <strain evidence="7 8">DSM 26189</strain>
    </source>
</reference>
<feature type="transmembrane region" description="Helical" evidence="5">
    <location>
        <begin position="314"/>
        <end position="334"/>
    </location>
</feature>
<keyword evidence="3 5" id="KW-1133">Transmembrane helix</keyword>
<dbReference type="Pfam" id="PF07690">
    <property type="entry name" value="MFS_1"/>
    <property type="match status" value="1"/>
</dbReference>
<evidence type="ECO:0000313" key="7">
    <source>
        <dbReference type="EMBL" id="MBB3927369.1"/>
    </source>
</evidence>
<keyword evidence="4 5" id="KW-0472">Membrane</keyword>
<dbReference type="SUPFAM" id="SSF103473">
    <property type="entry name" value="MFS general substrate transporter"/>
    <property type="match status" value="1"/>
</dbReference>
<dbReference type="PROSITE" id="PS50850">
    <property type="entry name" value="MFS"/>
    <property type="match status" value="1"/>
</dbReference>
<dbReference type="EMBL" id="JACIDT010000011">
    <property type="protein sequence ID" value="MBB3927369.1"/>
    <property type="molecule type" value="Genomic_DNA"/>
</dbReference>
<feature type="transmembrane region" description="Helical" evidence="5">
    <location>
        <begin position="86"/>
        <end position="104"/>
    </location>
</feature>
<evidence type="ECO:0000313" key="8">
    <source>
        <dbReference type="Proteomes" id="UP000571950"/>
    </source>
</evidence>
<name>A0A7W6BT41_9SPHN</name>
<feature type="transmembrane region" description="Helical" evidence="5">
    <location>
        <begin position="410"/>
        <end position="429"/>
    </location>
</feature>
<feature type="transmembrane region" description="Helical" evidence="5">
    <location>
        <begin position="51"/>
        <end position="74"/>
    </location>
</feature>
<feature type="transmembrane region" description="Helical" evidence="5">
    <location>
        <begin position="143"/>
        <end position="163"/>
    </location>
</feature>
<feature type="transmembrane region" description="Helical" evidence="5">
    <location>
        <begin position="381"/>
        <end position="404"/>
    </location>
</feature>
<evidence type="ECO:0000259" key="6">
    <source>
        <dbReference type="PROSITE" id="PS50850"/>
    </source>
</evidence>
<dbReference type="Gene3D" id="1.20.1250.20">
    <property type="entry name" value="MFS general substrate transporter like domains"/>
    <property type="match status" value="1"/>
</dbReference>